<keyword evidence="3" id="KW-1185">Reference proteome</keyword>
<accession>A0ABT7YFP2</accession>
<sequence>MMKELSEEVGQVIETYPKEAQKRILELRELILNTGMKTDGVNEIEEALRWGEPSYLTKKGSTIRIAWSKKQPESFSIFFKCTSQLVPTFKALYPETFHFEGNREIRFDLSDKIPQRELSHCISMALRYHSIKHIPLLGN</sequence>
<dbReference type="Pfam" id="PF08818">
    <property type="entry name" value="DUF1801"/>
    <property type="match status" value="1"/>
</dbReference>
<evidence type="ECO:0000313" key="3">
    <source>
        <dbReference type="Proteomes" id="UP001171916"/>
    </source>
</evidence>
<feature type="domain" description="YdhG-like" evidence="1">
    <location>
        <begin position="21"/>
        <end position="125"/>
    </location>
</feature>
<evidence type="ECO:0000313" key="2">
    <source>
        <dbReference type="EMBL" id="MDN3205341.1"/>
    </source>
</evidence>
<organism evidence="2 3">
    <name type="scientific">Algoriphagus sediminis</name>
    <dbReference type="NCBI Taxonomy" id="3057113"/>
    <lineage>
        <taxon>Bacteria</taxon>
        <taxon>Pseudomonadati</taxon>
        <taxon>Bacteroidota</taxon>
        <taxon>Cytophagia</taxon>
        <taxon>Cytophagales</taxon>
        <taxon>Cyclobacteriaceae</taxon>
        <taxon>Algoriphagus</taxon>
    </lineage>
</organism>
<proteinExistence type="predicted"/>
<dbReference type="EMBL" id="JAUEPH010000006">
    <property type="protein sequence ID" value="MDN3205341.1"/>
    <property type="molecule type" value="Genomic_DNA"/>
</dbReference>
<reference evidence="2" key="1">
    <citation type="submission" date="2023-06" db="EMBL/GenBank/DDBJ databases">
        <title>Robiginitalea aurantiacus sp. nov. and Algoriphagus sediminis sp. nov., isolated from coastal sediment.</title>
        <authorList>
            <person name="Zhou Z.Y."/>
            <person name="An J."/>
            <person name="Jia Y.W."/>
            <person name="Du Z.J."/>
        </authorList>
    </citation>
    <scope>NUCLEOTIDE SEQUENCE</scope>
    <source>
        <strain evidence="2">C2-7</strain>
    </source>
</reference>
<gene>
    <name evidence="2" type="ORF">QVH07_14350</name>
</gene>
<dbReference type="Proteomes" id="UP001171916">
    <property type="component" value="Unassembled WGS sequence"/>
</dbReference>
<protein>
    <submittedName>
        <fullName evidence="2">DUF1801 domain-containing protein</fullName>
    </submittedName>
</protein>
<dbReference type="RefSeq" id="WP_290001609.1">
    <property type="nucleotide sequence ID" value="NZ_JAUEPH010000006.1"/>
</dbReference>
<name>A0ABT7YFP2_9BACT</name>
<evidence type="ECO:0000259" key="1">
    <source>
        <dbReference type="Pfam" id="PF08818"/>
    </source>
</evidence>
<dbReference type="InterPro" id="IPR014922">
    <property type="entry name" value="YdhG-like"/>
</dbReference>
<dbReference type="SUPFAM" id="SSF159888">
    <property type="entry name" value="YdhG-like"/>
    <property type="match status" value="1"/>
</dbReference>
<comment type="caution">
    <text evidence="2">The sequence shown here is derived from an EMBL/GenBank/DDBJ whole genome shotgun (WGS) entry which is preliminary data.</text>
</comment>